<gene>
    <name evidence="1" type="ORF">AB675_2710</name>
</gene>
<dbReference type="RefSeq" id="XP_018004832.1">
    <property type="nucleotide sequence ID" value="XM_018142703.1"/>
</dbReference>
<sequence length="364" mass="42318">MAKRGATSGIYKDPNIGVWVVPDQHMMTTYQRRKAIDNHKRALRRRRAKNRPSWLTRLPTELRMKIYEAATMDYDFRLVLYLEHSSEGTSKESAQQKDSRWDTVEGVQRRFFIRFEGRFHAHGFGFDVREPKWSYVHAGLLVVNKLIRQEFIDHLSAGGVTLEAHQLGGSCGGCGCYSTLASLVPEPWRSLVTIYHEPLSGVLHHGFPALRSIETVGYPDPDVEEYDCIEDQEETVPSADDLLEMLMRASFEPIADDFVRWFDDKRRQVHDELGNVRWVRRMKIGYIDGILRYENDRARDRRCVLRNFAMAITYRGPDGKFYHDVEYRPEAEEHINRFLGGDVSEYAVHKLEYSALYYRDGASV</sequence>
<dbReference type="Proteomes" id="UP000038010">
    <property type="component" value="Unassembled WGS sequence"/>
</dbReference>
<evidence type="ECO:0000313" key="2">
    <source>
        <dbReference type="Proteomes" id="UP000038010"/>
    </source>
</evidence>
<accession>A0A0N0NRH9</accession>
<organism evidence="1 2">
    <name type="scientific">Cyphellophora attinorum</name>
    <dbReference type="NCBI Taxonomy" id="1664694"/>
    <lineage>
        <taxon>Eukaryota</taxon>
        <taxon>Fungi</taxon>
        <taxon>Dikarya</taxon>
        <taxon>Ascomycota</taxon>
        <taxon>Pezizomycotina</taxon>
        <taxon>Eurotiomycetes</taxon>
        <taxon>Chaetothyriomycetidae</taxon>
        <taxon>Chaetothyriales</taxon>
        <taxon>Cyphellophoraceae</taxon>
        <taxon>Cyphellophora</taxon>
    </lineage>
</organism>
<dbReference type="GeneID" id="28734583"/>
<comment type="caution">
    <text evidence="1">The sequence shown here is derived from an EMBL/GenBank/DDBJ whole genome shotgun (WGS) entry which is preliminary data.</text>
</comment>
<dbReference type="EMBL" id="LFJN01000002">
    <property type="protein sequence ID" value="KPI44869.1"/>
    <property type="molecule type" value="Genomic_DNA"/>
</dbReference>
<evidence type="ECO:0000313" key="1">
    <source>
        <dbReference type="EMBL" id="KPI44869.1"/>
    </source>
</evidence>
<proteinExistence type="predicted"/>
<dbReference type="AlphaFoldDB" id="A0A0N0NRH9"/>
<protein>
    <submittedName>
        <fullName evidence="1">Uncharacterized protein</fullName>
    </submittedName>
</protein>
<name>A0A0N0NRH9_9EURO</name>
<dbReference type="VEuPathDB" id="FungiDB:AB675_2710"/>
<keyword evidence="2" id="KW-1185">Reference proteome</keyword>
<reference evidence="1 2" key="1">
    <citation type="submission" date="2015-06" db="EMBL/GenBank/DDBJ databases">
        <title>Draft genome of the ant-associated black yeast Phialophora attae CBS 131958.</title>
        <authorList>
            <person name="Moreno L.F."/>
            <person name="Stielow B.J."/>
            <person name="de Hoog S."/>
            <person name="Vicente V.A."/>
            <person name="Weiss V.A."/>
            <person name="de Vries M."/>
            <person name="Cruz L.M."/>
            <person name="Souza E.M."/>
        </authorList>
    </citation>
    <scope>NUCLEOTIDE SEQUENCE [LARGE SCALE GENOMIC DNA]</scope>
    <source>
        <strain evidence="1 2">CBS 131958</strain>
    </source>
</reference>